<name>A0A2P6MWN0_9EUKA</name>
<dbReference type="AlphaFoldDB" id="A0A2P6MWN0"/>
<reference evidence="2 3" key="1">
    <citation type="journal article" date="2018" name="Genome Biol. Evol.">
        <title>Multiple Roots of Fruiting Body Formation in Amoebozoa.</title>
        <authorList>
            <person name="Hillmann F."/>
            <person name="Forbes G."/>
            <person name="Novohradska S."/>
            <person name="Ferling I."/>
            <person name="Riege K."/>
            <person name="Groth M."/>
            <person name="Westermann M."/>
            <person name="Marz M."/>
            <person name="Spaller T."/>
            <person name="Winckler T."/>
            <person name="Schaap P."/>
            <person name="Glockner G."/>
        </authorList>
    </citation>
    <scope>NUCLEOTIDE SEQUENCE [LARGE SCALE GENOMIC DNA]</scope>
    <source>
        <strain evidence="2 3">Jena</strain>
    </source>
</reference>
<dbReference type="InParanoid" id="A0A2P6MWN0"/>
<comment type="caution">
    <text evidence="2">The sequence shown here is derived from an EMBL/GenBank/DDBJ whole genome shotgun (WGS) entry which is preliminary data.</text>
</comment>
<accession>A0A2P6MWN0</accession>
<proteinExistence type="predicted"/>
<dbReference type="EMBL" id="MDYQ01000350">
    <property type="protein sequence ID" value="PRP76120.1"/>
    <property type="molecule type" value="Genomic_DNA"/>
</dbReference>
<evidence type="ECO:0000313" key="2">
    <source>
        <dbReference type="EMBL" id="PRP76120.1"/>
    </source>
</evidence>
<gene>
    <name evidence="2" type="ORF">PROFUN_15348</name>
</gene>
<feature type="compositionally biased region" description="Low complexity" evidence="1">
    <location>
        <begin position="253"/>
        <end position="277"/>
    </location>
</feature>
<organism evidence="2 3">
    <name type="scientific">Planoprotostelium fungivorum</name>
    <dbReference type="NCBI Taxonomy" id="1890364"/>
    <lineage>
        <taxon>Eukaryota</taxon>
        <taxon>Amoebozoa</taxon>
        <taxon>Evosea</taxon>
        <taxon>Variosea</taxon>
        <taxon>Cavosteliida</taxon>
        <taxon>Cavosteliaceae</taxon>
        <taxon>Planoprotostelium</taxon>
    </lineage>
</organism>
<feature type="region of interest" description="Disordered" evidence="1">
    <location>
        <begin position="253"/>
        <end position="285"/>
    </location>
</feature>
<keyword evidence="3" id="KW-1185">Reference proteome</keyword>
<evidence type="ECO:0000313" key="3">
    <source>
        <dbReference type="Proteomes" id="UP000241769"/>
    </source>
</evidence>
<evidence type="ECO:0000256" key="1">
    <source>
        <dbReference type="SAM" id="MobiDB-lite"/>
    </source>
</evidence>
<dbReference type="Proteomes" id="UP000241769">
    <property type="component" value="Unassembled WGS sequence"/>
</dbReference>
<sequence>MFARCTQRAFSGCTAINRSFIRYVVNLRAFSTQNIDSRNFHESHCWQLQVLLTSQLQDKECFLNSFPKCSSSYKGPNITSLALSTANTQTTCNDTNYGNVVELVSVRVRGYAVQNPVNTNFPVDPQLTMNKANFGNLVNVNTSKTSIVVGSTPLSASNTTWRAWSVDVLAADTGRSMQHLYAKRRTAAGFDDKPHITPETLRASDLFSLPWFLCVNAVNTATKATDTTTKAVNTATKVTSTATKVADTTTKAADTATKATNTTTKATDTATKATNTTPPTGTSTK</sequence>
<protein>
    <submittedName>
        <fullName evidence="2">Uncharacterized protein</fullName>
    </submittedName>
</protein>